<dbReference type="EMBL" id="CAADFC020000012">
    <property type="protein sequence ID" value="VIO70726.1"/>
    <property type="molecule type" value="Genomic_DNA"/>
</dbReference>
<comment type="similarity">
    <text evidence="1">Belongs to the transglycosylase Slt family.</text>
</comment>
<dbReference type="OrthoDB" id="9801695at2"/>
<feature type="compositionally biased region" description="Low complexity" evidence="3">
    <location>
        <begin position="90"/>
        <end position="101"/>
    </location>
</feature>
<dbReference type="InterPro" id="IPR023346">
    <property type="entry name" value="Lysozyme-like_dom_sf"/>
</dbReference>
<protein>
    <submittedName>
        <fullName evidence="6">Soluble lytic murein transglycosylase</fullName>
        <ecNumber evidence="6">4.2.2.-</ecNumber>
    </submittedName>
</protein>
<comment type="similarity">
    <text evidence="2">Belongs to the virb1 family.</text>
</comment>
<feature type="region of interest" description="Disordered" evidence="3">
    <location>
        <begin position="54"/>
        <end position="104"/>
    </location>
</feature>
<dbReference type="Pfam" id="PF01464">
    <property type="entry name" value="SLT"/>
    <property type="match status" value="1"/>
</dbReference>
<feature type="domain" description="SPOR" evidence="5">
    <location>
        <begin position="279"/>
        <end position="358"/>
    </location>
</feature>
<dbReference type="PANTHER" id="PTHR37423:SF2">
    <property type="entry name" value="MEMBRANE-BOUND LYTIC MUREIN TRANSGLYCOSYLASE C"/>
    <property type="match status" value="1"/>
</dbReference>
<evidence type="ECO:0000256" key="1">
    <source>
        <dbReference type="ARBA" id="ARBA00007734"/>
    </source>
</evidence>
<dbReference type="Gene3D" id="1.10.530.10">
    <property type="match status" value="1"/>
</dbReference>
<dbReference type="AlphaFoldDB" id="A0A508T9F3"/>
<evidence type="ECO:0000256" key="2">
    <source>
        <dbReference type="ARBA" id="ARBA00009387"/>
    </source>
</evidence>
<dbReference type="GO" id="GO:0042834">
    <property type="term" value="F:peptidoglycan binding"/>
    <property type="evidence" value="ECO:0007669"/>
    <property type="project" value="InterPro"/>
</dbReference>
<evidence type="ECO:0000313" key="6">
    <source>
        <dbReference type="EMBL" id="VIO70726.1"/>
    </source>
</evidence>
<dbReference type="InterPro" id="IPR008258">
    <property type="entry name" value="Transglycosylase_SLT_dom_1"/>
</dbReference>
<dbReference type="CDD" id="cd00254">
    <property type="entry name" value="LT-like"/>
    <property type="match status" value="1"/>
</dbReference>
<reference evidence="6" key="1">
    <citation type="submission" date="2019-02" db="EMBL/GenBank/DDBJ databases">
        <authorList>
            <person name="Pothier F.J."/>
        </authorList>
    </citation>
    <scope>NUCLEOTIDE SEQUENCE</scope>
    <source>
        <strain evidence="6">CI-1B</strain>
    </source>
</reference>
<dbReference type="Proteomes" id="UP000328092">
    <property type="component" value="Unassembled WGS sequence"/>
</dbReference>
<proteinExistence type="inferred from homology"/>
<evidence type="ECO:0000259" key="5">
    <source>
        <dbReference type="Pfam" id="PF05036"/>
    </source>
</evidence>
<feature type="domain" description="Transglycosylase SLT" evidence="4">
    <location>
        <begin position="114"/>
        <end position="214"/>
    </location>
</feature>
<sequence length="361" mass="39191">MIWLTGTSTILTIRFMQSIVEPRRVHRSISRAAIGSVGLLLFVGAARAEPADNVEVGPTVHRAEPAEPSRPNPNVGENNNEADRPAQDRQSSSAPSAAQAPKLDGPQQYCKVLEETALKNGLPPDFFVRLIWQESNFDPNSVSSAGAQGIAQFMPGTARWRGLADPFEPLLAIQESARWLRELREQFGNLGLAAAAYNGGPRRVQDWLAGRGNLPGETRAYVRIITGKSAEEWAQGSLEDRVHSDAALACSDIVRGMLIKAVPAGPRETVTSIQQAAWGPWGLQLAGGPSQSRVLADYQQLQKRFASVLGDRAPLVLRTNRAGPGSASWYLVRVAETTRERANQLCARLEKIGGSCLVFRN</sequence>
<keyword evidence="6" id="KW-0456">Lyase</keyword>
<evidence type="ECO:0000259" key="4">
    <source>
        <dbReference type="Pfam" id="PF01464"/>
    </source>
</evidence>
<accession>A0A508T9F3</accession>
<organism evidence="6 7">
    <name type="scientific">Bradyrhizobium ivorense</name>
    <dbReference type="NCBI Taxonomy" id="2511166"/>
    <lineage>
        <taxon>Bacteria</taxon>
        <taxon>Pseudomonadati</taxon>
        <taxon>Pseudomonadota</taxon>
        <taxon>Alphaproteobacteria</taxon>
        <taxon>Hyphomicrobiales</taxon>
        <taxon>Nitrobacteraceae</taxon>
        <taxon>Bradyrhizobium</taxon>
    </lineage>
</organism>
<dbReference type="SUPFAM" id="SSF53955">
    <property type="entry name" value="Lysozyme-like"/>
    <property type="match status" value="1"/>
</dbReference>
<evidence type="ECO:0000256" key="3">
    <source>
        <dbReference type="SAM" id="MobiDB-lite"/>
    </source>
</evidence>
<gene>
    <name evidence="6" type="primary">slt_1</name>
    <name evidence="6" type="ORF">CI1B_33710</name>
</gene>
<dbReference type="Pfam" id="PF05036">
    <property type="entry name" value="SPOR"/>
    <property type="match status" value="1"/>
</dbReference>
<comment type="caution">
    <text evidence="6">The sequence shown here is derived from an EMBL/GenBank/DDBJ whole genome shotgun (WGS) entry which is preliminary data.</text>
</comment>
<keyword evidence="7" id="KW-1185">Reference proteome</keyword>
<name>A0A508T9F3_9BRAD</name>
<evidence type="ECO:0000313" key="7">
    <source>
        <dbReference type="Proteomes" id="UP000328092"/>
    </source>
</evidence>
<dbReference type="GO" id="GO:0016829">
    <property type="term" value="F:lyase activity"/>
    <property type="evidence" value="ECO:0007669"/>
    <property type="project" value="UniProtKB-KW"/>
</dbReference>
<dbReference type="EC" id="4.2.2.-" evidence="6"/>
<dbReference type="InterPro" id="IPR007730">
    <property type="entry name" value="SPOR-like_dom"/>
</dbReference>
<dbReference type="PANTHER" id="PTHR37423">
    <property type="entry name" value="SOLUBLE LYTIC MUREIN TRANSGLYCOSYLASE-RELATED"/>
    <property type="match status" value="1"/>
</dbReference>